<dbReference type="AlphaFoldDB" id="A0A166RLP6"/>
<dbReference type="OrthoDB" id="1933717at2759"/>
<organism evidence="2 3">
    <name type="scientific">Athelia psychrophila</name>
    <dbReference type="NCBI Taxonomy" id="1759441"/>
    <lineage>
        <taxon>Eukaryota</taxon>
        <taxon>Fungi</taxon>
        <taxon>Dikarya</taxon>
        <taxon>Basidiomycota</taxon>
        <taxon>Agaricomycotina</taxon>
        <taxon>Agaricomycetes</taxon>
        <taxon>Agaricomycetidae</taxon>
        <taxon>Atheliales</taxon>
        <taxon>Atheliaceae</taxon>
        <taxon>Athelia</taxon>
    </lineage>
</organism>
<evidence type="ECO:0000256" key="1">
    <source>
        <dbReference type="SAM" id="MobiDB-lite"/>
    </source>
</evidence>
<evidence type="ECO:0000313" key="3">
    <source>
        <dbReference type="Proteomes" id="UP000076532"/>
    </source>
</evidence>
<dbReference type="EMBL" id="KV417503">
    <property type="protein sequence ID" value="KZP28410.1"/>
    <property type="molecule type" value="Genomic_DNA"/>
</dbReference>
<accession>A0A166RLP6</accession>
<evidence type="ECO:0000313" key="2">
    <source>
        <dbReference type="EMBL" id="KZP28410.1"/>
    </source>
</evidence>
<feature type="region of interest" description="Disordered" evidence="1">
    <location>
        <begin position="1"/>
        <end position="38"/>
    </location>
</feature>
<gene>
    <name evidence="2" type="ORF">FIBSPDRAFT_258308</name>
</gene>
<reference evidence="2 3" key="1">
    <citation type="journal article" date="2016" name="Mol. Biol. Evol.">
        <title>Comparative Genomics of Early-Diverging Mushroom-Forming Fungi Provides Insights into the Origins of Lignocellulose Decay Capabilities.</title>
        <authorList>
            <person name="Nagy L.G."/>
            <person name="Riley R."/>
            <person name="Tritt A."/>
            <person name="Adam C."/>
            <person name="Daum C."/>
            <person name="Floudas D."/>
            <person name="Sun H."/>
            <person name="Yadav J.S."/>
            <person name="Pangilinan J."/>
            <person name="Larsson K.H."/>
            <person name="Matsuura K."/>
            <person name="Barry K."/>
            <person name="Labutti K."/>
            <person name="Kuo R."/>
            <person name="Ohm R.A."/>
            <person name="Bhattacharya S.S."/>
            <person name="Shirouzu T."/>
            <person name="Yoshinaga Y."/>
            <person name="Martin F.M."/>
            <person name="Grigoriev I.V."/>
            <person name="Hibbett D.S."/>
        </authorList>
    </citation>
    <scope>NUCLEOTIDE SEQUENCE [LARGE SCALE GENOMIC DNA]</scope>
    <source>
        <strain evidence="2 3">CBS 109695</strain>
    </source>
</reference>
<protein>
    <submittedName>
        <fullName evidence="2">Uncharacterized protein</fullName>
    </submittedName>
</protein>
<proteinExistence type="predicted"/>
<name>A0A166RLP6_9AGAM</name>
<sequence length="169" mass="18747">MQASVRPRQARRGRDVLQDRGHHRTGHRLDHGHQRRRRRQVYQCAPPLFAKFPAPRIVNTSSARGSLSFAAGLPPRARAQCVEERAELDHDYASAQPPWCLRERQIEGERGEPVRPKAAVQWFHGNQDAGTGGGCDCTFGHVARDGISGQLVGDHAPFSEKGGDFAQIL</sequence>
<dbReference type="Proteomes" id="UP000076532">
    <property type="component" value="Unassembled WGS sequence"/>
</dbReference>
<dbReference type="STRING" id="436010.A0A166RLP6"/>
<keyword evidence="3" id="KW-1185">Reference proteome</keyword>